<accession>C5FRP9</accession>
<dbReference type="InterPro" id="IPR002052">
    <property type="entry name" value="DNA_methylase_N6_adenine_CS"/>
</dbReference>
<name>C5FRP9_ARTOC</name>
<dbReference type="GO" id="GO:0003676">
    <property type="term" value="F:nucleic acid binding"/>
    <property type="evidence" value="ECO:0007669"/>
    <property type="project" value="InterPro"/>
</dbReference>
<dbReference type="Gene3D" id="3.40.50.150">
    <property type="entry name" value="Vaccinia Virus protein VP39"/>
    <property type="match status" value="1"/>
</dbReference>
<dbReference type="OrthoDB" id="269872at2759"/>
<dbReference type="EMBL" id="DS995705">
    <property type="protein sequence ID" value="EEQ32552.1"/>
    <property type="molecule type" value="Genomic_DNA"/>
</dbReference>
<dbReference type="GO" id="GO:0032259">
    <property type="term" value="P:methylation"/>
    <property type="evidence" value="ECO:0007669"/>
    <property type="project" value="UniProtKB-KW"/>
</dbReference>
<dbReference type="GeneID" id="9228710"/>
<dbReference type="AlphaFoldDB" id="C5FRP9"/>
<dbReference type="Proteomes" id="UP000002035">
    <property type="component" value="Unassembled WGS sequence"/>
</dbReference>
<dbReference type="GO" id="GO:0008276">
    <property type="term" value="F:protein methyltransferase activity"/>
    <property type="evidence" value="ECO:0007669"/>
    <property type="project" value="InterPro"/>
</dbReference>
<dbReference type="GO" id="GO:0005739">
    <property type="term" value="C:mitochondrion"/>
    <property type="evidence" value="ECO:0007669"/>
    <property type="project" value="TreeGrafter"/>
</dbReference>
<dbReference type="CDD" id="cd02440">
    <property type="entry name" value="AdoMet_MTases"/>
    <property type="match status" value="1"/>
</dbReference>
<reference evidence="5" key="1">
    <citation type="journal article" date="2012" name="MBio">
        <title>Comparative genome analysis of Trichophyton rubrum and related dermatophytes reveals candidate genes involved in infection.</title>
        <authorList>
            <person name="Martinez D.A."/>
            <person name="Oliver B.G."/>
            <person name="Graeser Y."/>
            <person name="Goldberg J.M."/>
            <person name="Li W."/>
            <person name="Martinez-Rossi N.M."/>
            <person name="Monod M."/>
            <person name="Shelest E."/>
            <person name="Barton R.C."/>
            <person name="Birch E."/>
            <person name="Brakhage A.A."/>
            <person name="Chen Z."/>
            <person name="Gurr S.J."/>
            <person name="Heiman D."/>
            <person name="Heitman J."/>
            <person name="Kosti I."/>
            <person name="Rossi A."/>
            <person name="Saif S."/>
            <person name="Samalova M."/>
            <person name="Saunders C.W."/>
            <person name="Shea T."/>
            <person name="Summerbell R.C."/>
            <person name="Xu J."/>
            <person name="Young S."/>
            <person name="Zeng Q."/>
            <person name="Birren B.W."/>
            <person name="Cuomo C.A."/>
            <person name="White T.C."/>
        </authorList>
    </citation>
    <scope>NUCLEOTIDE SEQUENCE [LARGE SCALE GENOMIC DNA]</scope>
    <source>
        <strain evidence="5">ATCC MYA-4605 / CBS 113480</strain>
    </source>
</reference>
<dbReference type="PROSITE" id="PS00092">
    <property type="entry name" value="N6_MTASE"/>
    <property type="match status" value="1"/>
</dbReference>
<evidence type="ECO:0000313" key="5">
    <source>
        <dbReference type="Proteomes" id="UP000002035"/>
    </source>
</evidence>
<dbReference type="eggNOG" id="KOG2904">
    <property type="taxonomic scope" value="Eukaryota"/>
</dbReference>
<gene>
    <name evidence="4" type="ORF">MCYG_05371</name>
</gene>
<dbReference type="VEuPathDB" id="FungiDB:MCYG_05371"/>
<dbReference type="HOGENOM" id="CLU_018398_0_0_1"/>
<keyword evidence="2 4" id="KW-0808">Transferase</keyword>
<dbReference type="RefSeq" id="XP_002845502.1">
    <property type="nucleotide sequence ID" value="XM_002845456.1"/>
</dbReference>
<keyword evidence="3" id="KW-0949">S-adenosyl-L-methionine</keyword>
<dbReference type="InterPro" id="IPR029063">
    <property type="entry name" value="SAM-dependent_MTases_sf"/>
</dbReference>
<dbReference type="NCBIfam" id="TIGR00536">
    <property type="entry name" value="hemK_fam"/>
    <property type="match status" value="1"/>
</dbReference>
<keyword evidence="1 4" id="KW-0489">Methyltransferase</keyword>
<dbReference type="Gene3D" id="1.10.8.10">
    <property type="entry name" value="DNA helicase RuvA subunit, C-terminal domain"/>
    <property type="match status" value="1"/>
</dbReference>
<keyword evidence="5" id="KW-1185">Reference proteome</keyword>
<dbReference type="InterPro" id="IPR050320">
    <property type="entry name" value="N5-glutamine_MTase"/>
</dbReference>
<dbReference type="PANTHER" id="PTHR18895">
    <property type="entry name" value="HEMK METHYLTRANSFERASE"/>
    <property type="match status" value="1"/>
</dbReference>
<evidence type="ECO:0000313" key="4">
    <source>
        <dbReference type="EMBL" id="EEQ32552.1"/>
    </source>
</evidence>
<proteinExistence type="predicted"/>
<protein>
    <submittedName>
        <fullName evidence="4">S-adenosylmethionine-dependent methyltransferase</fullName>
    </submittedName>
</protein>
<evidence type="ECO:0000256" key="3">
    <source>
        <dbReference type="ARBA" id="ARBA00022691"/>
    </source>
</evidence>
<dbReference type="STRING" id="554155.C5FRP9"/>
<evidence type="ECO:0000256" key="2">
    <source>
        <dbReference type="ARBA" id="ARBA00022679"/>
    </source>
</evidence>
<dbReference type="InterPro" id="IPR004556">
    <property type="entry name" value="HemK-like"/>
</dbReference>
<dbReference type="SUPFAM" id="SSF53335">
    <property type="entry name" value="S-adenosyl-L-methionine-dependent methyltransferases"/>
    <property type="match status" value="1"/>
</dbReference>
<sequence>MPRIPYSLLLRARRTDPLLPLLLRECRDLCSARNELRWLTEYAQSRDTDDQAGWKWRQRLRSLVRQRAAGKPLQYILGDQPFGDLEILCKEGVLIPRPDTESYTTRITQHLLAEHRRYPRQSVRIIDICTGTGCIPLLLHSLLAPSIPALSVIGVDISPTALSLAKKNLEHNIENGNLLSRARDEVHFVQADILTPRSLDPDGSELGMLLSRLQQEHRDGWDLLISNPPYISPKEFANGTTKRSVRLYEPTLALVPPPIRHTDTSSDSVRADSFYPRLLAISEQLKARFTVLECGDPAQARRVASMSAGRDKRTRIWHCDWDAYSYEGTVDATSIGEGETSASYGCNHGPEDAPEQGARAVVVLRC</sequence>
<dbReference type="PANTHER" id="PTHR18895:SF74">
    <property type="entry name" value="MTRF1L RELEASE FACTOR GLUTAMINE METHYLTRANSFERASE"/>
    <property type="match status" value="1"/>
</dbReference>
<dbReference type="OMA" id="MPRIPYS"/>
<evidence type="ECO:0000256" key="1">
    <source>
        <dbReference type="ARBA" id="ARBA00022603"/>
    </source>
</evidence>
<organism evidence="4 5">
    <name type="scientific">Arthroderma otae (strain ATCC MYA-4605 / CBS 113480)</name>
    <name type="common">Microsporum canis</name>
    <dbReference type="NCBI Taxonomy" id="554155"/>
    <lineage>
        <taxon>Eukaryota</taxon>
        <taxon>Fungi</taxon>
        <taxon>Dikarya</taxon>
        <taxon>Ascomycota</taxon>
        <taxon>Pezizomycotina</taxon>
        <taxon>Eurotiomycetes</taxon>
        <taxon>Eurotiomycetidae</taxon>
        <taxon>Onygenales</taxon>
        <taxon>Arthrodermataceae</taxon>
        <taxon>Microsporum</taxon>
    </lineage>
</organism>